<dbReference type="EMBL" id="BAAAEW010000042">
    <property type="protein sequence ID" value="GAA0764830.1"/>
    <property type="molecule type" value="Genomic_DNA"/>
</dbReference>
<dbReference type="RefSeq" id="WP_141290688.1">
    <property type="nucleotide sequence ID" value="NZ_BAAAEW010000042.1"/>
</dbReference>
<sequence length="351" mass="35371">MSIPFTFSSALLSAALLATALPAAAESFVTFQVPGATSFSVAQINNSGVVAGSYTSSGGQSRGFVRSASGEITGFDVNGLSTTAMSISDDGTVAGYYTDGGGLKAFTRSPAGVITSLVTPGSFSVAYAINNLGSTSGFYRNEQNDDFANRGFVATANGGFTSISMPAGMSGSVASALNDGGDSAGNFEVLYLNTLLKYVGFVQTASGVLTSFEAGTVSDPAGIPQTEVAGLNNAGTAAGVFRTVVCPFNCATKSSQGYVRSAGGQITLFKVGATRSLMNVAGINNAGQIVGDYTASRGASGFVRAADGAVTTFKVPKMLYTSPSSINDQGVVAGTCLKSGSSTYLGFLRLP</sequence>
<feature type="signal peptide" evidence="1">
    <location>
        <begin position="1"/>
        <end position="25"/>
    </location>
</feature>
<protein>
    <recommendedName>
        <fullName evidence="4">HAF repeat-containing protein</fullName>
    </recommendedName>
</protein>
<comment type="caution">
    <text evidence="2">The sequence shown here is derived from an EMBL/GenBank/DDBJ whole genome shotgun (WGS) entry which is preliminary data.</text>
</comment>
<evidence type="ECO:0000256" key="1">
    <source>
        <dbReference type="SAM" id="SignalP"/>
    </source>
</evidence>
<evidence type="ECO:0000313" key="3">
    <source>
        <dbReference type="Proteomes" id="UP001500279"/>
    </source>
</evidence>
<reference evidence="3" key="1">
    <citation type="journal article" date="2019" name="Int. J. Syst. Evol. Microbiol.">
        <title>The Global Catalogue of Microorganisms (GCM) 10K type strain sequencing project: providing services to taxonomists for standard genome sequencing and annotation.</title>
        <authorList>
            <consortium name="The Broad Institute Genomics Platform"/>
            <consortium name="The Broad Institute Genome Sequencing Center for Infectious Disease"/>
            <person name="Wu L."/>
            <person name="Ma J."/>
        </authorList>
    </citation>
    <scope>NUCLEOTIDE SEQUENCE [LARGE SCALE GENOMIC DNA]</scope>
    <source>
        <strain evidence="3">JCM 15503</strain>
    </source>
</reference>
<evidence type="ECO:0008006" key="4">
    <source>
        <dbReference type="Google" id="ProtNLM"/>
    </source>
</evidence>
<feature type="chain" id="PRO_5045041795" description="HAF repeat-containing protein" evidence="1">
    <location>
        <begin position="26"/>
        <end position="351"/>
    </location>
</feature>
<keyword evidence="1" id="KW-0732">Signal</keyword>
<accession>A0ABP3VNT3</accession>
<organism evidence="2 3">
    <name type="scientific">Ideonella azotifigens</name>
    <dbReference type="NCBI Taxonomy" id="513160"/>
    <lineage>
        <taxon>Bacteria</taxon>
        <taxon>Pseudomonadati</taxon>
        <taxon>Pseudomonadota</taxon>
        <taxon>Betaproteobacteria</taxon>
        <taxon>Burkholderiales</taxon>
        <taxon>Sphaerotilaceae</taxon>
        <taxon>Ideonella</taxon>
    </lineage>
</organism>
<gene>
    <name evidence="2" type="ORF">GCM10009107_51410</name>
</gene>
<name>A0ABP3VNT3_9BURK</name>
<evidence type="ECO:0000313" key="2">
    <source>
        <dbReference type="EMBL" id="GAA0764830.1"/>
    </source>
</evidence>
<dbReference type="Proteomes" id="UP001500279">
    <property type="component" value="Unassembled WGS sequence"/>
</dbReference>
<proteinExistence type="predicted"/>
<keyword evidence="3" id="KW-1185">Reference proteome</keyword>